<keyword evidence="2" id="KW-1185">Reference proteome</keyword>
<reference evidence="1 2" key="1">
    <citation type="submission" date="2013-08" db="EMBL/GenBank/DDBJ databases">
        <title>Flavobacterium limnosediminis JC2902 genome sequencing.</title>
        <authorList>
            <person name="Lee K."/>
            <person name="Yi H."/>
            <person name="Park S."/>
            <person name="Chun J."/>
        </authorList>
    </citation>
    <scope>NUCLEOTIDE SEQUENCE [LARGE SCALE GENOMIC DNA]</scope>
    <source>
        <strain evidence="1 2">JC2902</strain>
    </source>
</reference>
<comment type="caution">
    <text evidence="1">The sequence shown here is derived from an EMBL/GenBank/DDBJ whole genome shotgun (WGS) entry which is preliminary data.</text>
</comment>
<evidence type="ECO:0000313" key="2">
    <source>
        <dbReference type="Proteomes" id="UP000018004"/>
    </source>
</evidence>
<name>V6SLZ3_9FLAO</name>
<sequence length="42" mass="5121">MFNYKGIYDPHTSFLRLGYISKIQKRNLSQLHFFNENEFLLP</sequence>
<dbReference type="EMBL" id="AVGG01000011">
    <property type="protein sequence ID" value="ESU27252.1"/>
    <property type="molecule type" value="Genomic_DNA"/>
</dbReference>
<organism evidence="1 2">
    <name type="scientific">Flavobacterium limnosediminis JC2902</name>
    <dbReference type="NCBI Taxonomy" id="1341181"/>
    <lineage>
        <taxon>Bacteria</taxon>
        <taxon>Pseudomonadati</taxon>
        <taxon>Bacteroidota</taxon>
        <taxon>Flavobacteriia</taxon>
        <taxon>Flavobacteriales</taxon>
        <taxon>Flavobacteriaceae</taxon>
        <taxon>Flavobacterium</taxon>
    </lineage>
</organism>
<dbReference type="Proteomes" id="UP000018004">
    <property type="component" value="Unassembled WGS sequence"/>
</dbReference>
<dbReference type="STRING" id="1341181.FLJC2902T_19550"/>
<protein>
    <submittedName>
        <fullName evidence="1">Uncharacterized protein</fullName>
    </submittedName>
</protein>
<gene>
    <name evidence="1" type="ORF">FLJC2902T_19550</name>
</gene>
<dbReference type="AlphaFoldDB" id="V6SLZ3"/>
<evidence type="ECO:0000313" key="1">
    <source>
        <dbReference type="EMBL" id="ESU27252.1"/>
    </source>
</evidence>
<proteinExistence type="predicted"/>
<accession>V6SLZ3</accession>